<dbReference type="InterPro" id="IPR008286">
    <property type="entry name" value="Prn/Lys/Arg_de-COase_C"/>
</dbReference>
<dbReference type="Gene3D" id="3.90.1150.10">
    <property type="entry name" value="Aspartate Aminotransferase, domain 1"/>
    <property type="match status" value="1"/>
</dbReference>
<dbReference type="SUPFAM" id="SSF55904">
    <property type="entry name" value="Ornithine decarboxylase C-terminal domain"/>
    <property type="match status" value="1"/>
</dbReference>
<dbReference type="PANTHER" id="PTHR45229">
    <property type="entry name" value="CONSTITUTIVE ORNITHINE DECARBOXYLASE"/>
    <property type="match status" value="1"/>
</dbReference>
<dbReference type="InterPro" id="IPR011193">
    <property type="entry name" value="Orn/lys/arg_de-COase"/>
</dbReference>
<dbReference type="Proteomes" id="UP000073601">
    <property type="component" value="Unassembled WGS sequence"/>
</dbReference>
<keyword evidence="1" id="KW-0210">Decarboxylase</keyword>
<evidence type="ECO:0000256" key="2">
    <source>
        <dbReference type="ARBA" id="ARBA00022898"/>
    </source>
</evidence>
<feature type="domain" description="Orn/Lys/Arg decarboxylases family 1 pyridoxal-P attachment site" evidence="4">
    <location>
        <begin position="1"/>
        <end position="62"/>
    </location>
</feature>
<evidence type="ECO:0000313" key="6">
    <source>
        <dbReference type="EMBL" id="CZF87149.1"/>
    </source>
</evidence>
<dbReference type="AlphaFoldDB" id="A0A128FK17"/>
<name>A0A128FK17_9GAMM</name>
<protein>
    <submittedName>
        <fullName evidence="6">Lysine decarboxylase, inducible</fullName>
        <ecNumber evidence="6">4.1.1.18</ecNumber>
    </submittedName>
</protein>
<evidence type="ECO:0000313" key="7">
    <source>
        <dbReference type="Proteomes" id="UP000073601"/>
    </source>
</evidence>
<proteinExistence type="predicted"/>
<dbReference type="Gene3D" id="3.90.100.10">
    <property type="entry name" value="Orn/Lys/Arg decarboxylase, C-terminal domain"/>
    <property type="match status" value="1"/>
</dbReference>
<dbReference type="FunFam" id="3.90.100.10:FF:000001">
    <property type="entry name" value="Lysine decarboxylase, inducible"/>
    <property type="match status" value="1"/>
</dbReference>
<dbReference type="GO" id="GO:0006527">
    <property type="term" value="P:L-arginine catabolic process"/>
    <property type="evidence" value="ECO:0007669"/>
    <property type="project" value="TreeGrafter"/>
</dbReference>
<keyword evidence="3 6" id="KW-0456">Lyase</keyword>
<accession>A0A128FK17</accession>
<evidence type="ECO:0000259" key="5">
    <source>
        <dbReference type="Pfam" id="PF03711"/>
    </source>
</evidence>
<dbReference type="EC" id="4.1.1.18" evidence="6"/>
<dbReference type="InterPro" id="IPR015424">
    <property type="entry name" value="PyrdxlP-dep_Trfase"/>
</dbReference>
<keyword evidence="7" id="KW-1185">Reference proteome</keyword>
<evidence type="ECO:0000256" key="1">
    <source>
        <dbReference type="ARBA" id="ARBA00022793"/>
    </source>
</evidence>
<dbReference type="InterPro" id="IPR036633">
    <property type="entry name" value="Prn/Lys/Arg_de-COase_C_sf"/>
</dbReference>
<dbReference type="InterPro" id="IPR015422">
    <property type="entry name" value="PyrdxlP-dep_Trfase_small"/>
</dbReference>
<dbReference type="GO" id="GO:0008923">
    <property type="term" value="F:lysine decarboxylase activity"/>
    <property type="evidence" value="ECO:0007669"/>
    <property type="project" value="UniProtKB-EC"/>
</dbReference>
<dbReference type="GO" id="GO:0008792">
    <property type="term" value="F:arginine decarboxylase activity"/>
    <property type="evidence" value="ECO:0007669"/>
    <property type="project" value="TreeGrafter"/>
</dbReference>
<evidence type="ECO:0000256" key="3">
    <source>
        <dbReference type="ARBA" id="ARBA00023239"/>
    </source>
</evidence>
<dbReference type="SUPFAM" id="SSF53383">
    <property type="entry name" value="PLP-dependent transferases"/>
    <property type="match status" value="1"/>
</dbReference>
<reference evidence="7" key="1">
    <citation type="submission" date="2016-02" db="EMBL/GenBank/DDBJ databases">
        <authorList>
            <person name="Rodrigo-Torres Lidia"/>
            <person name="Arahal R.David."/>
        </authorList>
    </citation>
    <scope>NUCLEOTIDE SEQUENCE [LARGE SCALE GENOMIC DNA]</scope>
    <source>
        <strain evidence="7">CECT 8713</strain>
    </source>
</reference>
<dbReference type="InterPro" id="IPR000310">
    <property type="entry name" value="Orn/Lys/Arg_deCO2ase_major_dom"/>
</dbReference>
<dbReference type="Pfam" id="PF01276">
    <property type="entry name" value="OKR_DC_1"/>
    <property type="match status" value="1"/>
</dbReference>
<sequence length="228" mass="25657">MYLDPIKITLLTPGMNQQGELEASGIPASLVAKFLDERGIVVEKTGPYNLLILFLIGIDKSKAMQLLRGLTEFKRGYDLNLTIRSILPSLYKEDPSFYEGMSIQELAQGIHDLTKKYALPELMYKAFDVLPEMKVTPHAAWQKELRGKTEEVLLNEMVNRVSANMILPYPPGVPLVLASEMVTEISRPVLEFLEMLCEIGAHYPGFDTDIHGLYRHANGSYTVKVLKD</sequence>
<dbReference type="PANTHER" id="PTHR45229:SF3">
    <property type="entry name" value="BIODEGRADATIVE ARGININE DECARBOXYLASE"/>
    <property type="match status" value="1"/>
</dbReference>
<dbReference type="Pfam" id="PF03711">
    <property type="entry name" value="OKR_DC_1_C"/>
    <property type="match status" value="1"/>
</dbReference>
<dbReference type="GO" id="GO:0030170">
    <property type="term" value="F:pyridoxal phosphate binding"/>
    <property type="evidence" value="ECO:0007669"/>
    <property type="project" value="TreeGrafter"/>
</dbReference>
<feature type="domain" description="Orn/Lys/Arg decarboxylase C-terminal" evidence="5">
    <location>
        <begin position="87"/>
        <end position="216"/>
    </location>
</feature>
<organism evidence="6 7">
    <name type="scientific">Grimontia marina</name>
    <dbReference type="NCBI Taxonomy" id="646534"/>
    <lineage>
        <taxon>Bacteria</taxon>
        <taxon>Pseudomonadati</taxon>
        <taxon>Pseudomonadota</taxon>
        <taxon>Gammaproteobacteria</taxon>
        <taxon>Vibrionales</taxon>
        <taxon>Vibrionaceae</taxon>
        <taxon>Grimontia</taxon>
    </lineage>
</organism>
<dbReference type="GO" id="GO:0005829">
    <property type="term" value="C:cytosol"/>
    <property type="evidence" value="ECO:0007669"/>
    <property type="project" value="TreeGrafter"/>
</dbReference>
<dbReference type="EMBL" id="FIZY01000207">
    <property type="protein sequence ID" value="CZF87149.1"/>
    <property type="molecule type" value="Genomic_DNA"/>
</dbReference>
<keyword evidence="2" id="KW-0663">Pyridoxal phosphate</keyword>
<evidence type="ECO:0000259" key="4">
    <source>
        <dbReference type="Pfam" id="PF01276"/>
    </source>
</evidence>
<gene>
    <name evidence="6" type="primary">cadA</name>
    <name evidence="6" type="ORF">GMA8713_05200</name>
</gene>